<feature type="signal peptide" evidence="1">
    <location>
        <begin position="1"/>
        <end position="27"/>
    </location>
</feature>
<keyword evidence="1" id="KW-0732">Signal</keyword>
<dbReference type="Proteomes" id="UP000763557">
    <property type="component" value="Unassembled WGS sequence"/>
</dbReference>
<protein>
    <submittedName>
        <fullName evidence="2">Uncharacterized protein</fullName>
    </submittedName>
</protein>
<name>A0ABX2F6Z7_9PSEU</name>
<evidence type="ECO:0000313" key="2">
    <source>
        <dbReference type="EMBL" id="NRN67133.1"/>
    </source>
</evidence>
<comment type="caution">
    <text evidence="2">The sequence shown here is derived from an EMBL/GenBank/DDBJ whole genome shotgun (WGS) entry which is preliminary data.</text>
</comment>
<proteinExistence type="predicted"/>
<feature type="chain" id="PRO_5047072574" evidence="1">
    <location>
        <begin position="28"/>
        <end position="286"/>
    </location>
</feature>
<evidence type="ECO:0000313" key="3">
    <source>
        <dbReference type="Proteomes" id="UP000763557"/>
    </source>
</evidence>
<dbReference type="PROSITE" id="PS51318">
    <property type="entry name" value="TAT"/>
    <property type="match status" value="1"/>
</dbReference>
<gene>
    <name evidence="2" type="ORF">GC106_43660</name>
</gene>
<dbReference type="InterPro" id="IPR006311">
    <property type="entry name" value="TAT_signal"/>
</dbReference>
<reference evidence="2 3" key="1">
    <citation type="submission" date="2020-01" db="EMBL/GenBank/DDBJ databases">
        <title>Kibdelosporangium persica a novel Actinomycetes from a hot desert in Iran.</title>
        <authorList>
            <person name="Safaei N."/>
            <person name="Zaburannyi N."/>
            <person name="Mueller R."/>
            <person name="Wink J."/>
        </authorList>
    </citation>
    <scope>NUCLEOTIDE SEQUENCE [LARGE SCALE GENOMIC DNA]</scope>
    <source>
        <strain evidence="2 3">4NS15</strain>
    </source>
</reference>
<dbReference type="EMBL" id="JAAATY010000013">
    <property type="protein sequence ID" value="NRN67133.1"/>
    <property type="molecule type" value="Genomic_DNA"/>
</dbReference>
<sequence length="286" mass="29290">MDRALGRRTFVLGIVAAASAAGTTATARPLFTRAAGVAVLGQSAKALCLLGTSWVLVDEDGTTYPTTGLEGADVIDVAADDRGVLAVGSRPAPPFTEATIWQSADGVTWTEVMRLAGTNTEFTGVGFGPGTAMALGSALTEERAPARTVAARRWQRTWSQIPVTGLEQTAEHAITTLSGNRSGWVAAAITQEATTLYHSPDGSAWAAVAAGRLEDAAVQGILLDGNGAVRWVANAIGGSAAITGTVGGGRGPVAVREDAHAVGAVWTRRGPLSYWLVDGRLVTAGI</sequence>
<keyword evidence="3" id="KW-1185">Reference proteome</keyword>
<organism evidence="2 3">
    <name type="scientific">Kibdelosporangium persicum</name>
    <dbReference type="NCBI Taxonomy" id="2698649"/>
    <lineage>
        <taxon>Bacteria</taxon>
        <taxon>Bacillati</taxon>
        <taxon>Actinomycetota</taxon>
        <taxon>Actinomycetes</taxon>
        <taxon>Pseudonocardiales</taxon>
        <taxon>Pseudonocardiaceae</taxon>
        <taxon>Kibdelosporangium</taxon>
    </lineage>
</organism>
<dbReference type="RefSeq" id="WP_173134366.1">
    <property type="nucleotide sequence ID" value="NZ_CBCSGW010000010.1"/>
</dbReference>
<evidence type="ECO:0000256" key="1">
    <source>
        <dbReference type="SAM" id="SignalP"/>
    </source>
</evidence>
<accession>A0ABX2F6Z7</accession>